<proteinExistence type="predicted"/>
<feature type="compositionally biased region" description="Polar residues" evidence="1">
    <location>
        <begin position="122"/>
        <end position="134"/>
    </location>
</feature>
<keyword evidence="3" id="KW-1185">Reference proteome</keyword>
<protein>
    <recommendedName>
        <fullName evidence="4">Chromo domain-containing protein</fullName>
    </recommendedName>
</protein>
<feature type="compositionally biased region" description="Low complexity" evidence="1">
    <location>
        <begin position="97"/>
        <end position="108"/>
    </location>
</feature>
<evidence type="ECO:0000256" key="1">
    <source>
        <dbReference type="SAM" id="MobiDB-lite"/>
    </source>
</evidence>
<gene>
    <name evidence="2" type="ORF">NEOLEDRAFT_1246204</name>
</gene>
<dbReference type="SUPFAM" id="SSF54160">
    <property type="entry name" value="Chromo domain-like"/>
    <property type="match status" value="1"/>
</dbReference>
<reference evidence="2 3" key="1">
    <citation type="journal article" date="2016" name="Mol. Biol. Evol.">
        <title>Comparative Genomics of Early-Diverging Mushroom-Forming Fungi Provides Insights into the Origins of Lignocellulose Decay Capabilities.</title>
        <authorList>
            <person name="Nagy L.G."/>
            <person name="Riley R."/>
            <person name="Tritt A."/>
            <person name="Adam C."/>
            <person name="Daum C."/>
            <person name="Floudas D."/>
            <person name="Sun H."/>
            <person name="Yadav J.S."/>
            <person name="Pangilinan J."/>
            <person name="Larsson K.H."/>
            <person name="Matsuura K."/>
            <person name="Barry K."/>
            <person name="Labutti K."/>
            <person name="Kuo R."/>
            <person name="Ohm R.A."/>
            <person name="Bhattacharya S.S."/>
            <person name="Shirouzu T."/>
            <person name="Yoshinaga Y."/>
            <person name="Martin F.M."/>
            <person name="Grigoriev I.V."/>
            <person name="Hibbett D.S."/>
        </authorList>
    </citation>
    <scope>NUCLEOTIDE SEQUENCE [LARGE SCALE GENOMIC DNA]</scope>
    <source>
        <strain evidence="2 3">HHB14362 ss-1</strain>
    </source>
</reference>
<evidence type="ECO:0000313" key="2">
    <source>
        <dbReference type="EMBL" id="KZT18849.1"/>
    </source>
</evidence>
<organism evidence="2 3">
    <name type="scientific">Neolentinus lepideus HHB14362 ss-1</name>
    <dbReference type="NCBI Taxonomy" id="1314782"/>
    <lineage>
        <taxon>Eukaryota</taxon>
        <taxon>Fungi</taxon>
        <taxon>Dikarya</taxon>
        <taxon>Basidiomycota</taxon>
        <taxon>Agaricomycotina</taxon>
        <taxon>Agaricomycetes</taxon>
        <taxon>Gloeophyllales</taxon>
        <taxon>Gloeophyllaceae</taxon>
        <taxon>Neolentinus</taxon>
    </lineage>
</organism>
<accession>A0A165MVW1</accession>
<feature type="region of interest" description="Disordered" evidence="1">
    <location>
        <begin position="525"/>
        <end position="548"/>
    </location>
</feature>
<evidence type="ECO:0000313" key="3">
    <source>
        <dbReference type="Proteomes" id="UP000076761"/>
    </source>
</evidence>
<dbReference type="EMBL" id="KV425659">
    <property type="protein sequence ID" value="KZT18849.1"/>
    <property type="molecule type" value="Genomic_DNA"/>
</dbReference>
<dbReference type="InParanoid" id="A0A165MVW1"/>
<feature type="region of interest" description="Disordered" evidence="1">
    <location>
        <begin position="95"/>
        <end position="136"/>
    </location>
</feature>
<dbReference type="Gene3D" id="2.40.50.40">
    <property type="match status" value="1"/>
</dbReference>
<name>A0A165MVW1_9AGAM</name>
<sequence>MDYYSYVQYSDDWVRSPTSVTTSVASDDTYVDAYGSADLLYQMNYPTGLPSKNYTIPRTGQTRFNTAAYYGGIGWNENVKLSNYSTLEGALDESRIHTSTSSSPCTHSAGPSSNLCDKAGSNPLQSISSTSNRLPENELRISYNTFNVGTFPQESPDTSDHPKDQLLTGEVQMVGRQRKGDVPSPNIFMLPAPEEVAYHISSFPQAVPHQPYQSLPHDFMSTPSSFDINASSLDASYAVSLANPMPVPATTDWSRGAVSGLHLPFSVEALVESLGLDSSLTEEVIMTGRSLGGDAPSDTLVEVLAAERTDVLHLYSSSALFMSIQQEACSLATPERASMNGSEASGFCAIYPPWPPMVLKHARTIHFFKRQQWGMHEHGVRFSDILTGKYDGNKELVRSYGTRKKWLQHILVAFNIEDCGTFYTALPVKEDIDYMSHGLLLRLIGTAFTRFLQTQPRGLIDLERTYLHTVLYSGHHYWCDWVLTNHRDAVAQRSEVTWKHIYEYFSTESGWEPFKEKYARSMELNRTRRKREKKKTMDGKVEKKTSRKKLKEGQVKCIVSKRKRGSGWQCLVQWADGRSDSWVPEETLRGTSALTNCKPPCEVGL</sequence>
<feature type="compositionally biased region" description="Basic and acidic residues" evidence="1">
    <location>
        <begin position="535"/>
        <end position="544"/>
    </location>
</feature>
<dbReference type="Proteomes" id="UP000076761">
    <property type="component" value="Unassembled WGS sequence"/>
</dbReference>
<dbReference type="InterPro" id="IPR016197">
    <property type="entry name" value="Chromo-like_dom_sf"/>
</dbReference>
<dbReference type="AlphaFoldDB" id="A0A165MVW1"/>
<evidence type="ECO:0008006" key="4">
    <source>
        <dbReference type="Google" id="ProtNLM"/>
    </source>
</evidence>